<dbReference type="EMBL" id="JABELX010000012">
    <property type="protein sequence ID" value="NNH73984.1"/>
    <property type="molecule type" value="Genomic_DNA"/>
</dbReference>
<keyword evidence="1" id="KW-0812">Transmembrane</keyword>
<gene>
    <name evidence="2" type="ORF">HLB23_29725</name>
</gene>
<name>A0A849C5M0_9NOCA</name>
<sequence length="105" mass="11080">MFDPLSLAVGAGLLGIGWIVGRFGHRTAQGKAINAPATSALCGCGHDLSLHDRKAGACHAEHMRKVGMGTGMKEWARCGCRQYTGPTPLEELFAPPVLPPLDDGR</sequence>
<evidence type="ECO:0000313" key="2">
    <source>
        <dbReference type="EMBL" id="NNH73984.1"/>
    </source>
</evidence>
<accession>A0A849C5M0</accession>
<feature type="transmembrane region" description="Helical" evidence="1">
    <location>
        <begin position="6"/>
        <end position="24"/>
    </location>
</feature>
<organism evidence="2 3">
    <name type="scientific">Nocardia uniformis</name>
    <dbReference type="NCBI Taxonomy" id="53432"/>
    <lineage>
        <taxon>Bacteria</taxon>
        <taxon>Bacillati</taxon>
        <taxon>Actinomycetota</taxon>
        <taxon>Actinomycetes</taxon>
        <taxon>Mycobacteriales</taxon>
        <taxon>Nocardiaceae</taxon>
        <taxon>Nocardia</taxon>
    </lineage>
</organism>
<comment type="caution">
    <text evidence="2">The sequence shown here is derived from an EMBL/GenBank/DDBJ whole genome shotgun (WGS) entry which is preliminary data.</text>
</comment>
<dbReference type="Proteomes" id="UP000586827">
    <property type="component" value="Unassembled WGS sequence"/>
</dbReference>
<proteinExistence type="predicted"/>
<keyword evidence="3" id="KW-1185">Reference proteome</keyword>
<protein>
    <submittedName>
        <fullName evidence="2">Uncharacterized protein</fullName>
    </submittedName>
</protein>
<dbReference type="RefSeq" id="WP_170264307.1">
    <property type="nucleotide sequence ID" value="NZ_JABELX010000012.1"/>
</dbReference>
<keyword evidence="1" id="KW-0472">Membrane</keyword>
<evidence type="ECO:0000313" key="3">
    <source>
        <dbReference type="Proteomes" id="UP000586827"/>
    </source>
</evidence>
<dbReference type="AlphaFoldDB" id="A0A849C5M0"/>
<reference evidence="2 3" key="1">
    <citation type="submission" date="2020-05" db="EMBL/GenBank/DDBJ databases">
        <title>MicrobeNet Type strains.</title>
        <authorList>
            <person name="Nicholson A.C."/>
        </authorList>
    </citation>
    <scope>NUCLEOTIDE SEQUENCE [LARGE SCALE GENOMIC DNA]</scope>
    <source>
        <strain evidence="2 3">JCM 3224</strain>
    </source>
</reference>
<evidence type="ECO:0000256" key="1">
    <source>
        <dbReference type="SAM" id="Phobius"/>
    </source>
</evidence>
<keyword evidence="1" id="KW-1133">Transmembrane helix</keyword>